<feature type="region of interest" description="Disordered" evidence="1">
    <location>
        <begin position="1"/>
        <end position="21"/>
    </location>
</feature>
<reference evidence="2 3" key="1">
    <citation type="submission" date="2016-10" db="EMBL/GenBank/DDBJ databases">
        <authorList>
            <person name="de Groot N.N."/>
        </authorList>
    </citation>
    <scope>NUCLEOTIDE SEQUENCE [LARGE SCALE GENOMIC DNA]</scope>
    <source>
        <strain evidence="2 3">DSM 46701</strain>
    </source>
</reference>
<dbReference type="EMBL" id="FOCQ01000007">
    <property type="protein sequence ID" value="SEN21728.1"/>
    <property type="molecule type" value="Genomic_DNA"/>
</dbReference>
<sequence>MGKKKRSTREKHPNPPQKPRYTLKANLFYSQVIAPLVKAYQQSMGAKNYEEAEQFFNQIREAKKQHRFLLHKKEMIRIR</sequence>
<dbReference type="Proteomes" id="UP000199695">
    <property type="component" value="Unassembled WGS sequence"/>
</dbReference>
<dbReference type="STRING" id="1173111.SAMN05444955_107118"/>
<name>A0A1H8ESL3_9BACL</name>
<proteinExistence type="predicted"/>
<accession>A0A1H8ESL3</accession>
<dbReference type="RefSeq" id="WP_089967895.1">
    <property type="nucleotide sequence ID" value="NZ_FOCQ01000007.1"/>
</dbReference>
<keyword evidence="3" id="KW-1185">Reference proteome</keyword>
<gene>
    <name evidence="2" type="ORF">SAMN05444955_107118</name>
</gene>
<dbReference type="AlphaFoldDB" id="A0A1H8ESL3"/>
<protein>
    <submittedName>
        <fullName evidence="2">Uncharacterized protein</fullName>
    </submittedName>
</protein>
<organism evidence="2 3">
    <name type="scientific">Lihuaxuella thermophila</name>
    <dbReference type="NCBI Taxonomy" id="1173111"/>
    <lineage>
        <taxon>Bacteria</taxon>
        <taxon>Bacillati</taxon>
        <taxon>Bacillota</taxon>
        <taxon>Bacilli</taxon>
        <taxon>Bacillales</taxon>
        <taxon>Thermoactinomycetaceae</taxon>
        <taxon>Lihuaxuella</taxon>
    </lineage>
</organism>
<dbReference type="OrthoDB" id="2989506at2"/>
<evidence type="ECO:0000313" key="2">
    <source>
        <dbReference type="EMBL" id="SEN21728.1"/>
    </source>
</evidence>
<evidence type="ECO:0000313" key="3">
    <source>
        <dbReference type="Proteomes" id="UP000199695"/>
    </source>
</evidence>
<evidence type="ECO:0000256" key="1">
    <source>
        <dbReference type="SAM" id="MobiDB-lite"/>
    </source>
</evidence>